<dbReference type="InterPro" id="IPR027417">
    <property type="entry name" value="P-loop_NTPase"/>
</dbReference>
<protein>
    <recommendedName>
        <fullName evidence="2">ABC transporter domain-containing protein</fullName>
    </recommendedName>
</protein>
<dbReference type="Proteomes" id="UP000503011">
    <property type="component" value="Chromosome"/>
</dbReference>
<dbReference type="Gene3D" id="3.40.50.300">
    <property type="entry name" value="P-loop containing nucleotide triphosphate hydrolases"/>
    <property type="match status" value="1"/>
</dbReference>
<dbReference type="InterPro" id="IPR003439">
    <property type="entry name" value="ABC_transporter-like_ATP-bd"/>
</dbReference>
<dbReference type="GO" id="GO:0016887">
    <property type="term" value="F:ATP hydrolysis activity"/>
    <property type="evidence" value="ECO:0007669"/>
    <property type="project" value="InterPro"/>
</dbReference>
<keyword evidence="4" id="KW-1185">Reference proteome</keyword>
<dbReference type="SUPFAM" id="SSF52540">
    <property type="entry name" value="P-loop containing nucleoside triphosphate hydrolases"/>
    <property type="match status" value="1"/>
</dbReference>
<dbReference type="GO" id="GO:0005886">
    <property type="term" value="C:plasma membrane"/>
    <property type="evidence" value="ECO:0007669"/>
    <property type="project" value="TreeGrafter"/>
</dbReference>
<reference evidence="3 4" key="2">
    <citation type="submission" date="2020-03" db="EMBL/GenBank/DDBJ databases">
        <authorList>
            <person name="Ichikawa N."/>
            <person name="Kimura A."/>
            <person name="Kitahashi Y."/>
            <person name="Uohara A."/>
        </authorList>
    </citation>
    <scope>NUCLEOTIDE SEQUENCE [LARGE SCALE GENOMIC DNA]</scope>
    <source>
        <strain evidence="3 4">NBRC 105367</strain>
    </source>
</reference>
<dbReference type="Pfam" id="PF00005">
    <property type="entry name" value="ABC_tran"/>
    <property type="match status" value="1"/>
</dbReference>
<feature type="domain" description="ABC transporter" evidence="2">
    <location>
        <begin position="54"/>
        <end position="146"/>
    </location>
</feature>
<dbReference type="InterPro" id="IPR015854">
    <property type="entry name" value="ABC_transpr_LolD-like"/>
</dbReference>
<evidence type="ECO:0000259" key="2">
    <source>
        <dbReference type="Pfam" id="PF00005"/>
    </source>
</evidence>
<dbReference type="EMBL" id="AP022871">
    <property type="protein sequence ID" value="BCB84714.1"/>
    <property type="molecule type" value="Genomic_DNA"/>
</dbReference>
<dbReference type="GO" id="GO:0022857">
    <property type="term" value="F:transmembrane transporter activity"/>
    <property type="evidence" value="ECO:0007669"/>
    <property type="project" value="TreeGrafter"/>
</dbReference>
<dbReference type="GO" id="GO:0005524">
    <property type="term" value="F:ATP binding"/>
    <property type="evidence" value="ECO:0007669"/>
    <property type="project" value="InterPro"/>
</dbReference>
<dbReference type="AlphaFoldDB" id="A0A6F8YF01"/>
<dbReference type="PANTHER" id="PTHR24220:SF685">
    <property type="entry name" value="ABC TRANSPORTER RELATED"/>
    <property type="match status" value="1"/>
</dbReference>
<accession>A0A6F8YF01</accession>
<evidence type="ECO:0000313" key="3">
    <source>
        <dbReference type="EMBL" id="BCB84714.1"/>
    </source>
</evidence>
<feature type="region of interest" description="Disordered" evidence="1">
    <location>
        <begin position="1"/>
        <end position="29"/>
    </location>
</feature>
<dbReference type="KEGG" id="psuu:Psuf_020270"/>
<reference evidence="3 4" key="1">
    <citation type="submission" date="2020-03" db="EMBL/GenBank/DDBJ databases">
        <title>Whole genome shotgun sequence of Phytohabitans suffuscus NBRC 105367.</title>
        <authorList>
            <person name="Komaki H."/>
            <person name="Tamura T."/>
        </authorList>
    </citation>
    <scope>NUCLEOTIDE SEQUENCE [LARGE SCALE GENOMIC DNA]</scope>
    <source>
        <strain evidence="3 4">NBRC 105367</strain>
    </source>
</reference>
<name>A0A6F8YF01_9ACTN</name>
<proteinExistence type="predicted"/>
<evidence type="ECO:0000256" key="1">
    <source>
        <dbReference type="SAM" id="MobiDB-lite"/>
    </source>
</evidence>
<gene>
    <name evidence="3" type="ORF">Psuf_020270</name>
</gene>
<evidence type="ECO:0000313" key="4">
    <source>
        <dbReference type="Proteomes" id="UP000503011"/>
    </source>
</evidence>
<organism evidence="3 4">
    <name type="scientific">Phytohabitans suffuscus</name>
    <dbReference type="NCBI Taxonomy" id="624315"/>
    <lineage>
        <taxon>Bacteria</taxon>
        <taxon>Bacillati</taxon>
        <taxon>Actinomycetota</taxon>
        <taxon>Actinomycetes</taxon>
        <taxon>Micromonosporales</taxon>
        <taxon>Micromonosporaceae</taxon>
    </lineage>
</organism>
<sequence>MAQLRGIPVYGHAGSPRGGLESSPDRSGAEVRLYRVTRRRPRGRGRHAGTVTALDDVTLSVPAGQAVALAGPSGSGKSTLLRLASAQDRPDAGSVIVDGVRIESLTSRQATRFRRRIGVVSHDSRLMSALTAAENVMFPCSTSGSASTRTSGRCGCSTRSAWRSGPRSRFLTCPAGSSSGSCWRVPWPTGRAW</sequence>
<dbReference type="PANTHER" id="PTHR24220">
    <property type="entry name" value="IMPORT ATP-BINDING PROTEIN"/>
    <property type="match status" value="1"/>
</dbReference>